<dbReference type="Proteomes" id="UP001291999">
    <property type="component" value="Unassembled WGS sequence"/>
</dbReference>
<sequence length="335" mass="36188">MAVRLKDVALLAGVSVKTVSNVINGYPHVSATTRAKVEAAVEQLDYRPNLQARSLRTGRTGVIALGVPRLDEVYFAEVAAHVIEAADRLGLTVLVEQTDGERQRELEVLSGIRPGLVDGVILSPLGLLREDIEQTARRTPVVMLGEHVTDSTVDHLRIDNVKAAARLTHTLLAAGRRRIAVVGTPTERHVSAARLRLAGYERAHEELGIPWHEELWAPAANYRRADGAAAIHRLVEAGAPFDAVFCFNDLLALGALAALRQHGVRVPEDVAVGGFDDIDECAYSVPTLTTVSPDKVQLAVRAVHTLHARLSGVEESPDPDVPFVVVERDSTAGDR</sequence>
<protein>
    <submittedName>
        <fullName evidence="5">LacI family DNA-binding transcriptional regulator</fullName>
    </submittedName>
</protein>
<evidence type="ECO:0000313" key="6">
    <source>
        <dbReference type="Proteomes" id="UP001291999"/>
    </source>
</evidence>
<dbReference type="EMBL" id="JAXQPW010000006">
    <property type="protein sequence ID" value="MDZ5663406.1"/>
    <property type="molecule type" value="Genomic_DNA"/>
</dbReference>
<dbReference type="PROSITE" id="PS00356">
    <property type="entry name" value="HTH_LACI_1"/>
    <property type="match status" value="1"/>
</dbReference>
<dbReference type="CDD" id="cd06267">
    <property type="entry name" value="PBP1_LacI_sugar_binding-like"/>
    <property type="match status" value="1"/>
</dbReference>
<dbReference type="SMART" id="SM00354">
    <property type="entry name" value="HTH_LACI"/>
    <property type="match status" value="1"/>
</dbReference>
<feature type="domain" description="HTH lacI-type" evidence="4">
    <location>
        <begin position="3"/>
        <end position="57"/>
    </location>
</feature>
<dbReference type="CDD" id="cd01392">
    <property type="entry name" value="HTH_LacI"/>
    <property type="match status" value="1"/>
</dbReference>
<dbReference type="InterPro" id="IPR028082">
    <property type="entry name" value="Peripla_BP_I"/>
</dbReference>
<dbReference type="InterPro" id="IPR000843">
    <property type="entry name" value="HTH_LacI"/>
</dbReference>
<dbReference type="Gene3D" id="3.40.50.2300">
    <property type="match status" value="2"/>
</dbReference>
<dbReference type="Pfam" id="PF13377">
    <property type="entry name" value="Peripla_BP_3"/>
    <property type="match status" value="1"/>
</dbReference>
<proteinExistence type="predicted"/>
<reference evidence="5 6" key="1">
    <citation type="submission" date="2023-11" db="EMBL/GenBank/DDBJ databases">
        <title>Novel species in genus Nocardioides.</title>
        <authorList>
            <person name="Zhou H."/>
        </authorList>
    </citation>
    <scope>NUCLEOTIDE SEQUENCE [LARGE SCALE GENOMIC DNA]</scope>
    <source>
        <strain evidence="5 6">S-58</strain>
    </source>
</reference>
<dbReference type="PANTHER" id="PTHR30146">
    <property type="entry name" value="LACI-RELATED TRANSCRIPTIONAL REPRESSOR"/>
    <property type="match status" value="1"/>
</dbReference>
<keyword evidence="2 5" id="KW-0238">DNA-binding</keyword>
<dbReference type="InterPro" id="IPR010982">
    <property type="entry name" value="Lambda_DNA-bd_dom_sf"/>
</dbReference>
<evidence type="ECO:0000259" key="4">
    <source>
        <dbReference type="PROSITE" id="PS50932"/>
    </source>
</evidence>
<organism evidence="5 6">
    <name type="scientific">Nocardioides renjunii</name>
    <dbReference type="NCBI Taxonomy" id="3095075"/>
    <lineage>
        <taxon>Bacteria</taxon>
        <taxon>Bacillati</taxon>
        <taxon>Actinomycetota</taxon>
        <taxon>Actinomycetes</taxon>
        <taxon>Propionibacteriales</taxon>
        <taxon>Nocardioidaceae</taxon>
        <taxon>Nocardioides</taxon>
    </lineage>
</organism>
<dbReference type="Gene3D" id="1.10.260.40">
    <property type="entry name" value="lambda repressor-like DNA-binding domains"/>
    <property type="match status" value="1"/>
</dbReference>
<evidence type="ECO:0000256" key="3">
    <source>
        <dbReference type="ARBA" id="ARBA00023163"/>
    </source>
</evidence>
<dbReference type="RefSeq" id="WP_322425202.1">
    <property type="nucleotide sequence ID" value="NZ_JAXQPW010000006.1"/>
</dbReference>
<keyword evidence="3" id="KW-0804">Transcription</keyword>
<dbReference type="GO" id="GO:0003677">
    <property type="term" value="F:DNA binding"/>
    <property type="evidence" value="ECO:0007669"/>
    <property type="project" value="UniProtKB-KW"/>
</dbReference>
<accession>A0ABU5KEL9</accession>
<dbReference type="InterPro" id="IPR046335">
    <property type="entry name" value="LacI/GalR-like_sensor"/>
</dbReference>
<evidence type="ECO:0000256" key="2">
    <source>
        <dbReference type="ARBA" id="ARBA00023125"/>
    </source>
</evidence>
<comment type="caution">
    <text evidence="5">The sequence shown here is derived from an EMBL/GenBank/DDBJ whole genome shotgun (WGS) entry which is preliminary data.</text>
</comment>
<evidence type="ECO:0000313" key="5">
    <source>
        <dbReference type="EMBL" id="MDZ5663406.1"/>
    </source>
</evidence>
<dbReference type="PANTHER" id="PTHR30146:SF153">
    <property type="entry name" value="LACTOSE OPERON REPRESSOR"/>
    <property type="match status" value="1"/>
</dbReference>
<evidence type="ECO:0000256" key="1">
    <source>
        <dbReference type="ARBA" id="ARBA00023015"/>
    </source>
</evidence>
<dbReference type="PROSITE" id="PS50932">
    <property type="entry name" value="HTH_LACI_2"/>
    <property type="match status" value="1"/>
</dbReference>
<name>A0ABU5KEL9_9ACTN</name>
<gene>
    <name evidence="5" type="ORF">SFC79_16650</name>
</gene>
<keyword evidence="1" id="KW-0805">Transcription regulation</keyword>
<dbReference type="SUPFAM" id="SSF47413">
    <property type="entry name" value="lambda repressor-like DNA-binding domains"/>
    <property type="match status" value="1"/>
</dbReference>
<dbReference type="Pfam" id="PF00356">
    <property type="entry name" value="LacI"/>
    <property type="match status" value="1"/>
</dbReference>
<dbReference type="SUPFAM" id="SSF53822">
    <property type="entry name" value="Periplasmic binding protein-like I"/>
    <property type="match status" value="1"/>
</dbReference>
<keyword evidence="6" id="KW-1185">Reference proteome</keyword>